<sequence>MWLNDFWMKIGVSAFLVLVGGVFAGLTLALMGLDELHLMVLSVSSLVRGPSRAGQCDKSSCFASEGEALGARRPFDQQCDRKRELANLSRQCRVANQGLRYKDKAKLKHNFVDIVNNSDREGPEADGGDGDIRGGA</sequence>
<evidence type="ECO:0000313" key="3">
    <source>
        <dbReference type="Proteomes" id="UP001219525"/>
    </source>
</evidence>
<feature type="transmembrane region" description="Helical" evidence="1">
    <location>
        <begin position="6"/>
        <end position="31"/>
    </location>
</feature>
<evidence type="ECO:0000256" key="1">
    <source>
        <dbReference type="SAM" id="Phobius"/>
    </source>
</evidence>
<organism evidence="2 3">
    <name type="scientific">Mycena pura</name>
    <dbReference type="NCBI Taxonomy" id="153505"/>
    <lineage>
        <taxon>Eukaryota</taxon>
        <taxon>Fungi</taxon>
        <taxon>Dikarya</taxon>
        <taxon>Basidiomycota</taxon>
        <taxon>Agaricomycotina</taxon>
        <taxon>Agaricomycetes</taxon>
        <taxon>Agaricomycetidae</taxon>
        <taxon>Agaricales</taxon>
        <taxon>Marasmiineae</taxon>
        <taxon>Mycenaceae</taxon>
        <taxon>Mycena</taxon>
    </lineage>
</organism>
<name>A0AAD6V104_9AGAR</name>
<gene>
    <name evidence="2" type="ORF">GGX14DRAFT_661980</name>
</gene>
<dbReference type="Proteomes" id="UP001219525">
    <property type="component" value="Unassembled WGS sequence"/>
</dbReference>
<evidence type="ECO:0000313" key="2">
    <source>
        <dbReference type="EMBL" id="KAJ7199431.1"/>
    </source>
</evidence>
<accession>A0AAD6V104</accession>
<reference evidence="2" key="1">
    <citation type="submission" date="2023-03" db="EMBL/GenBank/DDBJ databases">
        <title>Massive genome expansion in bonnet fungi (Mycena s.s.) driven by repeated elements and novel gene families across ecological guilds.</title>
        <authorList>
            <consortium name="Lawrence Berkeley National Laboratory"/>
            <person name="Harder C.B."/>
            <person name="Miyauchi S."/>
            <person name="Viragh M."/>
            <person name="Kuo A."/>
            <person name="Thoen E."/>
            <person name="Andreopoulos B."/>
            <person name="Lu D."/>
            <person name="Skrede I."/>
            <person name="Drula E."/>
            <person name="Henrissat B."/>
            <person name="Morin E."/>
            <person name="Kohler A."/>
            <person name="Barry K."/>
            <person name="LaButti K."/>
            <person name="Morin E."/>
            <person name="Salamov A."/>
            <person name="Lipzen A."/>
            <person name="Mereny Z."/>
            <person name="Hegedus B."/>
            <person name="Baldrian P."/>
            <person name="Stursova M."/>
            <person name="Weitz H."/>
            <person name="Taylor A."/>
            <person name="Grigoriev I.V."/>
            <person name="Nagy L.G."/>
            <person name="Martin F."/>
            <person name="Kauserud H."/>
        </authorList>
    </citation>
    <scope>NUCLEOTIDE SEQUENCE</scope>
    <source>
        <strain evidence="2">9144</strain>
    </source>
</reference>
<keyword evidence="1" id="KW-0472">Membrane</keyword>
<keyword evidence="3" id="KW-1185">Reference proteome</keyword>
<dbReference type="EMBL" id="JARJCW010000068">
    <property type="protein sequence ID" value="KAJ7199431.1"/>
    <property type="molecule type" value="Genomic_DNA"/>
</dbReference>
<comment type="caution">
    <text evidence="2">The sequence shown here is derived from an EMBL/GenBank/DDBJ whole genome shotgun (WGS) entry which is preliminary data.</text>
</comment>
<proteinExistence type="predicted"/>
<keyword evidence="1" id="KW-1133">Transmembrane helix</keyword>
<protein>
    <submittedName>
        <fullName evidence="2">Uncharacterized protein</fullName>
    </submittedName>
</protein>
<dbReference type="AlphaFoldDB" id="A0AAD6V104"/>
<keyword evidence="1" id="KW-0812">Transmembrane</keyword>